<feature type="domain" description="Disease resistance R13L4/SHOC-2-like LRR" evidence="2">
    <location>
        <begin position="2"/>
        <end position="350"/>
    </location>
</feature>
<dbReference type="EMBL" id="PQIB02000014">
    <property type="protein sequence ID" value="RLM68949.1"/>
    <property type="molecule type" value="Genomic_DNA"/>
</dbReference>
<keyword evidence="4" id="KW-1185">Reference proteome</keyword>
<dbReference type="InterPro" id="IPR032675">
    <property type="entry name" value="LRR_dom_sf"/>
</dbReference>
<sequence length="359" mass="41167">MKALRVLDLEGCKELEDRHLENIERLIQLRYLNLGETEITELPKQVLKLQCLDTLDIRNTGVSELPSAFIQLGQLTRLFVDLDTRLPDRIGKMKNLEELTHVNACMYPIKFLQQLAQLNKLRELEISWDREGTQEGDRTSYEAGLIDSLGILTGHNLHSINMHIIDENGFPLHTLYPAPCALQRLHFDLKLGNISVVPAWMGSLVNLQELSFRIRTMTQDDLDILGDIPSLCSLAFHLEERPLTGRFRGPPNPDDWLRVRKGFQSLNGFRFICDWMCLIFEAGTMPKLEVLELEVPSGRHAIEKCGYDFGINILSCLTKVCFRFNHWGCGEEDEVAIKKAVSGHRNRPALEITRKRPRR</sequence>
<comment type="caution">
    <text evidence="3">The sequence shown here is derived from an EMBL/GenBank/DDBJ whole genome shotgun (WGS) entry which is preliminary data.</text>
</comment>
<dbReference type="PANTHER" id="PTHR47186">
    <property type="entry name" value="LEUCINE-RICH REPEAT-CONTAINING PROTEIN 57"/>
    <property type="match status" value="1"/>
</dbReference>
<evidence type="ECO:0000313" key="3">
    <source>
        <dbReference type="EMBL" id="RLM68949.1"/>
    </source>
</evidence>
<reference evidence="4" key="1">
    <citation type="journal article" date="2019" name="Nat. Commun.">
        <title>The genome of broomcorn millet.</title>
        <authorList>
            <person name="Zou C."/>
            <person name="Miki D."/>
            <person name="Li D."/>
            <person name="Tang Q."/>
            <person name="Xiao L."/>
            <person name="Rajput S."/>
            <person name="Deng P."/>
            <person name="Jia W."/>
            <person name="Huang R."/>
            <person name="Zhang M."/>
            <person name="Sun Y."/>
            <person name="Hu J."/>
            <person name="Fu X."/>
            <person name="Schnable P.S."/>
            <person name="Li F."/>
            <person name="Zhang H."/>
            <person name="Feng B."/>
            <person name="Zhu X."/>
            <person name="Liu R."/>
            <person name="Schnable J.C."/>
            <person name="Zhu J.-K."/>
            <person name="Zhang H."/>
        </authorList>
    </citation>
    <scope>NUCLEOTIDE SEQUENCE [LARGE SCALE GENOMIC DNA]</scope>
</reference>
<evidence type="ECO:0000256" key="1">
    <source>
        <dbReference type="ARBA" id="ARBA00022737"/>
    </source>
</evidence>
<organism evidence="3 4">
    <name type="scientific">Panicum miliaceum</name>
    <name type="common">Proso millet</name>
    <name type="synonym">Broomcorn millet</name>
    <dbReference type="NCBI Taxonomy" id="4540"/>
    <lineage>
        <taxon>Eukaryota</taxon>
        <taxon>Viridiplantae</taxon>
        <taxon>Streptophyta</taxon>
        <taxon>Embryophyta</taxon>
        <taxon>Tracheophyta</taxon>
        <taxon>Spermatophyta</taxon>
        <taxon>Magnoliopsida</taxon>
        <taxon>Liliopsida</taxon>
        <taxon>Poales</taxon>
        <taxon>Poaceae</taxon>
        <taxon>PACMAD clade</taxon>
        <taxon>Panicoideae</taxon>
        <taxon>Panicodae</taxon>
        <taxon>Paniceae</taxon>
        <taxon>Panicinae</taxon>
        <taxon>Panicum</taxon>
        <taxon>Panicum sect. Panicum</taxon>
    </lineage>
</organism>
<protein>
    <recommendedName>
        <fullName evidence="2">Disease resistance R13L4/SHOC-2-like LRR domain-containing protein</fullName>
    </recommendedName>
</protein>
<accession>A0A3L6Q263</accession>
<gene>
    <name evidence="3" type="ORF">C2845_PM17G13360</name>
</gene>
<dbReference type="Proteomes" id="UP000275267">
    <property type="component" value="Unassembled WGS sequence"/>
</dbReference>
<dbReference type="Gene3D" id="3.80.10.10">
    <property type="entry name" value="Ribonuclease Inhibitor"/>
    <property type="match status" value="1"/>
</dbReference>
<proteinExistence type="predicted"/>
<evidence type="ECO:0000313" key="4">
    <source>
        <dbReference type="Proteomes" id="UP000275267"/>
    </source>
</evidence>
<dbReference type="AlphaFoldDB" id="A0A3L6Q263"/>
<dbReference type="OrthoDB" id="680512at2759"/>
<dbReference type="InterPro" id="IPR055414">
    <property type="entry name" value="LRR_R13L4/SHOC2-like"/>
</dbReference>
<evidence type="ECO:0000259" key="2">
    <source>
        <dbReference type="Pfam" id="PF23598"/>
    </source>
</evidence>
<dbReference type="SUPFAM" id="SSF52047">
    <property type="entry name" value="RNI-like"/>
    <property type="match status" value="1"/>
</dbReference>
<name>A0A3L6Q263_PANMI</name>
<dbReference type="PANTHER" id="PTHR47186:SF22">
    <property type="entry name" value="OS11G0589401 PROTEIN"/>
    <property type="match status" value="1"/>
</dbReference>
<dbReference type="Pfam" id="PF23598">
    <property type="entry name" value="LRR_14"/>
    <property type="match status" value="1"/>
</dbReference>
<dbReference type="STRING" id="4540.A0A3L6Q263"/>
<keyword evidence="1" id="KW-0677">Repeat</keyword>